<comment type="caution">
    <text evidence="1">The sequence shown here is derived from an EMBL/GenBank/DDBJ whole genome shotgun (WGS) entry which is preliminary data.</text>
</comment>
<dbReference type="EMBL" id="PFLF01000075">
    <property type="protein sequence ID" value="PIY68889.1"/>
    <property type="molecule type" value="Genomic_DNA"/>
</dbReference>
<protein>
    <submittedName>
        <fullName evidence="1">Uncharacterized protein</fullName>
    </submittedName>
</protein>
<evidence type="ECO:0000313" key="1">
    <source>
        <dbReference type="EMBL" id="PIY68889.1"/>
    </source>
</evidence>
<organism evidence="1 2">
    <name type="scientific">Candidatus Roizmanbacteria bacterium CG_4_10_14_0_8_um_filter_39_9</name>
    <dbReference type="NCBI Taxonomy" id="1974829"/>
    <lineage>
        <taxon>Bacteria</taxon>
        <taxon>Candidatus Roizmaniibacteriota</taxon>
    </lineage>
</organism>
<sequence length="529" mass="58855">METAAPTRLHPFRLPDSLQWRESSRNQWQGRPFPFKSVDDRATNIATDLTSCFETRALAAIPPDFPSLIAINGMFEEGYMIPARSAVLAKIASSHSKAAAYTVGKEWNMGQAHIDSIIYGQAEIEKLIEKDSITINDLAAMPPQTLALQGYIVQELSDIAQGVKAADPSRLDRLAHITDLYFANANDEWASDGRSLNGVFNAMAGALKDVAFWTKHPETYAFMSEITQAVSGIAPAERYHYEHLTALVTSALLKHKIVKRSEFAHNKLRVIGSVKPIASATLKVDMAVNTIISDIFLAAKAMGLAAPDARPQTPDQTLSMLDLILQNAQSIPPDSHIMNRLIEQLYEQRAVGYDQQRCRIQVADKKTFNSLVKRMHSRLEAMKWGARVGQLFTPGPNPYNLEDYMRTSVYDGENPPIREKNAIPKRPADFITHFLHTMAPNHVGYAAYHHWGPFYIPTVSGRTHAVNFETQITLGGGPIERDETRGAMEQMWKMAGMAYYHDGNYTAAGITPEYIGAVNKRAKQEALTI</sequence>
<evidence type="ECO:0000313" key="2">
    <source>
        <dbReference type="Proteomes" id="UP000230108"/>
    </source>
</evidence>
<dbReference type="AlphaFoldDB" id="A0A2M7QCF4"/>
<name>A0A2M7QCF4_9BACT</name>
<reference evidence="2" key="1">
    <citation type="submission" date="2017-09" db="EMBL/GenBank/DDBJ databases">
        <title>Depth-based differentiation of microbial function through sediment-hosted aquifers and enrichment of novel symbionts in the deep terrestrial subsurface.</title>
        <authorList>
            <person name="Probst A.J."/>
            <person name="Ladd B."/>
            <person name="Jarett J.K."/>
            <person name="Geller-Mcgrath D.E."/>
            <person name="Sieber C.M.K."/>
            <person name="Emerson J.B."/>
            <person name="Anantharaman K."/>
            <person name="Thomas B.C."/>
            <person name="Malmstrom R."/>
            <person name="Stieglmeier M."/>
            <person name="Klingl A."/>
            <person name="Woyke T."/>
            <person name="Ryan C.M."/>
            <person name="Banfield J.F."/>
        </authorList>
    </citation>
    <scope>NUCLEOTIDE SEQUENCE [LARGE SCALE GENOMIC DNA]</scope>
</reference>
<dbReference type="Proteomes" id="UP000230108">
    <property type="component" value="Unassembled WGS sequence"/>
</dbReference>
<gene>
    <name evidence="1" type="ORF">COY90_03505</name>
</gene>
<proteinExistence type="predicted"/>
<accession>A0A2M7QCF4</accession>